<dbReference type="EMBL" id="BRVS01000032">
    <property type="protein sequence ID" value="GLB69405.1"/>
    <property type="molecule type" value="Genomic_DNA"/>
</dbReference>
<dbReference type="InterPro" id="IPR022790">
    <property type="entry name" value="GH26_dom"/>
</dbReference>
<feature type="transmembrane region" description="Helical" evidence="5">
    <location>
        <begin position="519"/>
        <end position="538"/>
    </location>
</feature>
<feature type="transmembrane region" description="Helical" evidence="5">
    <location>
        <begin position="448"/>
        <end position="469"/>
    </location>
</feature>
<keyword evidence="8" id="KW-1185">Reference proteome</keyword>
<organism evidence="7 8">
    <name type="scientific">Arthrobacter mangrovi</name>
    <dbReference type="NCBI Taxonomy" id="2966350"/>
    <lineage>
        <taxon>Bacteria</taxon>
        <taxon>Bacillati</taxon>
        <taxon>Actinomycetota</taxon>
        <taxon>Actinomycetes</taxon>
        <taxon>Micrococcales</taxon>
        <taxon>Micrococcaceae</taxon>
        <taxon>Arthrobacter</taxon>
    </lineage>
</organism>
<evidence type="ECO:0000256" key="4">
    <source>
        <dbReference type="PROSITE-ProRule" id="PRU01100"/>
    </source>
</evidence>
<evidence type="ECO:0000256" key="1">
    <source>
        <dbReference type="ARBA" id="ARBA00007754"/>
    </source>
</evidence>
<comment type="similarity">
    <text evidence="1 4">Belongs to the glycosyl hydrolase 26 family.</text>
</comment>
<feature type="transmembrane region" description="Helical" evidence="5">
    <location>
        <begin position="738"/>
        <end position="758"/>
    </location>
</feature>
<reference evidence="7 8" key="1">
    <citation type="journal article" date="2023" name="Int. J. Syst. Evol. Microbiol.">
        <title>Arthrobacter mangrovi sp. nov., an actinobacterium isolated from the rhizosphere of a mangrove.</title>
        <authorList>
            <person name="Hamada M."/>
            <person name="Saitou S."/>
            <person name="Enomoto N."/>
            <person name="Nanri K."/>
            <person name="Hidaka K."/>
            <person name="Miura T."/>
            <person name="Tamura T."/>
        </authorList>
    </citation>
    <scope>NUCLEOTIDE SEQUENCE [LARGE SCALE GENOMIC DNA]</scope>
    <source>
        <strain evidence="7 8">NBRC 112813</strain>
    </source>
</reference>
<dbReference type="Proteomes" id="UP001209654">
    <property type="component" value="Unassembled WGS sequence"/>
</dbReference>
<dbReference type="Pfam" id="PF10129">
    <property type="entry name" value="OpgC_C"/>
    <property type="match status" value="1"/>
</dbReference>
<feature type="domain" description="GH26" evidence="6">
    <location>
        <begin position="46"/>
        <end position="385"/>
    </location>
</feature>
<dbReference type="InterPro" id="IPR014550">
    <property type="entry name" value="UCP028704_OpgC"/>
</dbReference>
<comment type="caution">
    <text evidence="4">Lacks conserved residue(s) required for the propagation of feature annotation.</text>
</comment>
<feature type="transmembrane region" description="Helical" evidence="5">
    <location>
        <begin position="405"/>
        <end position="424"/>
    </location>
</feature>
<keyword evidence="5" id="KW-0812">Transmembrane</keyword>
<feature type="transmembrane region" description="Helical" evidence="5">
    <location>
        <begin position="594"/>
        <end position="616"/>
    </location>
</feature>
<evidence type="ECO:0000256" key="2">
    <source>
        <dbReference type="ARBA" id="ARBA00022801"/>
    </source>
</evidence>
<comment type="caution">
    <text evidence="7">The sequence shown here is derived from an EMBL/GenBank/DDBJ whole genome shotgun (WGS) entry which is preliminary data.</text>
</comment>
<accession>A0ABQ5MZQ2</accession>
<feature type="transmembrane region" description="Helical" evidence="5">
    <location>
        <begin position="682"/>
        <end position="704"/>
    </location>
</feature>
<dbReference type="InterPro" id="IPR000805">
    <property type="entry name" value="Glyco_hydro_26"/>
</dbReference>
<name>A0ABQ5MZQ2_9MICC</name>
<feature type="transmembrane region" description="Helical" evidence="5">
    <location>
        <begin position="475"/>
        <end position="498"/>
    </location>
</feature>
<keyword evidence="2" id="KW-0378">Hydrolase</keyword>
<evidence type="ECO:0000313" key="7">
    <source>
        <dbReference type="EMBL" id="GLB69405.1"/>
    </source>
</evidence>
<evidence type="ECO:0000259" key="6">
    <source>
        <dbReference type="PROSITE" id="PS51764"/>
    </source>
</evidence>
<evidence type="ECO:0000256" key="5">
    <source>
        <dbReference type="SAM" id="Phobius"/>
    </source>
</evidence>
<dbReference type="PANTHER" id="PTHR40079:SF4">
    <property type="entry name" value="GH26 DOMAIN-CONTAINING PROTEIN-RELATED"/>
    <property type="match status" value="1"/>
</dbReference>
<feature type="transmembrane region" description="Helical" evidence="5">
    <location>
        <begin position="654"/>
        <end position="670"/>
    </location>
</feature>
<dbReference type="RefSeq" id="WP_264797496.1">
    <property type="nucleotide sequence ID" value="NZ_BRVS01000032.1"/>
</dbReference>
<evidence type="ECO:0000313" key="8">
    <source>
        <dbReference type="Proteomes" id="UP001209654"/>
    </source>
</evidence>
<sequence>MAADPPRTSPFVLIRRWFYVAALAVALAAIGAAILPVSTAAKAAVPGTTAGQDGTTAEPGDAPLFGAELDWGSDSAQAYAERLGASAAVYDHEMPWPLQDAERRYLEGFLHQAAAEGSHAVLSIHPTVPLAQIDAAEAAKLAEGLQSLSEGFEGKLFVRFAPDMNASWMAWGQHPAAYTAAFRAVSEAVHERLPGAVMVWSPYAAQDYPYGKSKHAPQPGSDEFSLLDTNSDGEWNQADDAYAPYYPGDAAVDWVGLSAFHDETRGGPAANTVPQAGAFAGLLDSEDFYERYAEEAGKPVMVRTAAFFSPGAGGAGAAAIKSAWWKQVFQAASTDHREIGAVIWTETTTQRALGETTVDWRVSFDGTQAAAFRAGLADSALVTGPVTERAAATGTAGEGTALSGIPAWGAVAATLAAAAILWFLPTRRGAARSWAYAEETRRDLRVDLLRGVAIVFVVVNHLGLVSLFQLLSQEAIGVVSGAELFVLLSGTVLGMVYGPRVAEGLGDVVDATARRAGKLYLTALAVVVAVFALSWLPAVESDAVTTFSDQGTGAAGRAAAGRTYDLYAGMDGILQYPVPGSVVPQILSLQFGPWQFNIMGLYVILLLASPLILAALARKKAWLVLLLSAGLYVLGSTARIRLLPSQFEDSFPLLVWQLLFVVGMVTGYHRRAIVAWFSRHRIVLGACVLLAALFALFSWCNPYLANAFDVRLALLPDALYQDIYDRFFNRTFLGPGRLLNVLVVVIAGYALLSAYWALLNRALGWLLIPLGQATLYVFIMHVFLVLVIDNIQVLNEGRIWLNTLAYAAVLALLWVMVRTRFLFRIIPR</sequence>
<dbReference type="Gene3D" id="3.20.20.80">
    <property type="entry name" value="Glycosidases"/>
    <property type="match status" value="1"/>
</dbReference>
<dbReference type="PROSITE" id="PS51764">
    <property type="entry name" value="GH26"/>
    <property type="match status" value="1"/>
</dbReference>
<evidence type="ECO:0000256" key="3">
    <source>
        <dbReference type="ARBA" id="ARBA00023295"/>
    </source>
</evidence>
<protein>
    <recommendedName>
        <fullName evidence="6">GH26 domain-containing protein</fullName>
    </recommendedName>
</protein>
<gene>
    <name evidence="7" type="ORF">AHIS1636_38490</name>
</gene>
<feature type="transmembrane region" description="Helical" evidence="5">
    <location>
        <begin position="799"/>
        <end position="817"/>
    </location>
</feature>
<dbReference type="InterPro" id="IPR017853">
    <property type="entry name" value="GH"/>
</dbReference>
<dbReference type="PANTHER" id="PTHR40079">
    <property type="entry name" value="MANNAN ENDO-1,4-BETA-MANNOSIDASE E-RELATED"/>
    <property type="match status" value="1"/>
</dbReference>
<keyword evidence="5" id="KW-1133">Transmembrane helix</keyword>
<dbReference type="SUPFAM" id="SSF51445">
    <property type="entry name" value="(Trans)glycosidases"/>
    <property type="match status" value="1"/>
</dbReference>
<keyword evidence="5" id="KW-0472">Membrane</keyword>
<keyword evidence="3" id="KW-0326">Glycosidase</keyword>
<feature type="transmembrane region" description="Helical" evidence="5">
    <location>
        <begin position="623"/>
        <end position="642"/>
    </location>
</feature>
<feature type="transmembrane region" description="Helical" evidence="5">
    <location>
        <begin position="765"/>
        <end position="787"/>
    </location>
</feature>
<proteinExistence type="inferred from homology"/>